<dbReference type="PROSITE" id="PS51186">
    <property type="entry name" value="GNAT"/>
    <property type="match status" value="1"/>
</dbReference>
<evidence type="ECO:0000313" key="6">
    <source>
        <dbReference type="Proteomes" id="UP000663829"/>
    </source>
</evidence>
<dbReference type="Proteomes" id="UP000677228">
    <property type="component" value="Unassembled WGS sequence"/>
</dbReference>
<dbReference type="EMBL" id="CAJNOK010025753">
    <property type="protein sequence ID" value="CAF1393926.1"/>
    <property type="molecule type" value="Genomic_DNA"/>
</dbReference>
<dbReference type="EMBL" id="CAJOBC010082992">
    <property type="protein sequence ID" value="CAF4295251.1"/>
    <property type="molecule type" value="Genomic_DNA"/>
</dbReference>
<name>A0A815KVZ1_9BILA</name>
<feature type="domain" description="N-acetyltransferase" evidence="1">
    <location>
        <begin position="1"/>
        <end position="168"/>
    </location>
</feature>
<dbReference type="EMBL" id="CAJNOQ010017571">
    <property type="protein sequence ID" value="CAF1401566.1"/>
    <property type="molecule type" value="Genomic_DNA"/>
</dbReference>
<evidence type="ECO:0000313" key="3">
    <source>
        <dbReference type="EMBL" id="CAF1401566.1"/>
    </source>
</evidence>
<dbReference type="Pfam" id="PF00583">
    <property type="entry name" value="Acetyltransf_1"/>
    <property type="match status" value="1"/>
</dbReference>
<evidence type="ECO:0000259" key="1">
    <source>
        <dbReference type="PROSITE" id="PS51186"/>
    </source>
</evidence>
<evidence type="ECO:0000313" key="5">
    <source>
        <dbReference type="EMBL" id="CAF4295251.1"/>
    </source>
</evidence>
<dbReference type="InterPro" id="IPR000182">
    <property type="entry name" value="GNAT_dom"/>
</dbReference>
<dbReference type="Gene3D" id="3.40.630.30">
    <property type="match status" value="1"/>
</dbReference>
<organism evidence="3 6">
    <name type="scientific">Didymodactylos carnosus</name>
    <dbReference type="NCBI Taxonomy" id="1234261"/>
    <lineage>
        <taxon>Eukaryota</taxon>
        <taxon>Metazoa</taxon>
        <taxon>Spiralia</taxon>
        <taxon>Gnathifera</taxon>
        <taxon>Rotifera</taxon>
        <taxon>Eurotatoria</taxon>
        <taxon>Bdelloidea</taxon>
        <taxon>Philodinida</taxon>
        <taxon>Philodinidae</taxon>
        <taxon>Didymodactylos</taxon>
    </lineage>
</organism>
<accession>A0A815KVZ1</accession>
<dbReference type="OrthoDB" id="10002531at2759"/>
<reference evidence="3" key="1">
    <citation type="submission" date="2021-02" db="EMBL/GenBank/DDBJ databases">
        <authorList>
            <person name="Nowell W R."/>
        </authorList>
    </citation>
    <scope>NUCLEOTIDE SEQUENCE</scope>
</reference>
<dbReference type="SUPFAM" id="SSF55729">
    <property type="entry name" value="Acyl-CoA N-acyltransferases (Nat)"/>
    <property type="match status" value="1"/>
</dbReference>
<dbReference type="Proteomes" id="UP000682733">
    <property type="component" value="Unassembled WGS sequence"/>
</dbReference>
<sequence>MELSHKNSRSILSAEEQVSQGFTAWTYSMELLKKMHELHPNIIVKDGDQVIGYAMVALKQAKSFHPELEVMINELDKLIYKGKPLCQYSYYVMGQICIAKEYRGKGIFELLYNKHRELLSKQYEFLITEIPTINKRSIRAHEKVGFKTIHTYNDGKNEWNAVIWDWYR</sequence>
<evidence type="ECO:0000313" key="4">
    <source>
        <dbReference type="EMBL" id="CAF4201444.1"/>
    </source>
</evidence>
<dbReference type="Proteomes" id="UP000681722">
    <property type="component" value="Unassembled WGS sequence"/>
</dbReference>
<protein>
    <recommendedName>
        <fullName evidence="1">N-acetyltransferase domain-containing protein</fullName>
    </recommendedName>
</protein>
<evidence type="ECO:0000313" key="2">
    <source>
        <dbReference type="EMBL" id="CAF1393926.1"/>
    </source>
</evidence>
<gene>
    <name evidence="3" type="ORF">GPM918_LOCUS33286</name>
    <name evidence="2" type="ORF">OVA965_LOCUS32708</name>
    <name evidence="5" type="ORF">SRO942_LOCUS33967</name>
    <name evidence="4" type="ORF">TMI583_LOCUS33576</name>
</gene>
<dbReference type="InterPro" id="IPR016181">
    <property type="entry name" value="Acyl_CoA_acyltransferase"/>
</dbReference>
<dbReference type="EMBL" id="CAJOBA010047469">
    <property type="protein sequence ID" value="CAF4201444.1"/>
    <property type="molecule type" value="Genomic_DNA"/>
</dbReference>
<comment type="caution">
    <text evidence="3">The sequence shown here is derived from an EMBL/GenBank/DDBJ whole genome shotgun (WGS) entry which is preliminary data.</text>
</comment>
<proteinExistence type="predicted"/>
<dbReference type="Proteomes" id="UP000663829">
    <property type="component" value="Unassembled WGS sequence"/>
</dbReference>
<keyword evidence="6" id="KW-1185">Reference proteome</keyword>
<dbReference type="GO" id="GO:0016747">
    <property type="term" value="F:acyltransferase activity, transferring groups other than amino-acyl groups"/>
    <property type="evidence" value="ECO:0007669"/>
    <property type="project" value="InterPro"/>
</dbReference>
<dbReference type="AlphaFoldDB" id="A0A815KVZ1"/>